<proteinExistence type="predicted"/>
<evidence type="ECO:0000256" key="1">
    <source>
        <dbReference type="SAM" id="Coils"/>
    </source>
</evidence>
<dbReference type="EMBL" id="HE805491">
    <property type="protein sequence ID" value="CCH50981.1"/>
    <property type="molecule type" value="Genomic_DNA"/>
</dbReference>
<accession>I7K8L7</accession>
<keyword evidence="1" id="KW-0175">Coiled coil</keyword>
<evidence type="ECO:0000313" key="2">
    <source>
        <dbReference type="EMBL" id="CCH50981.1"/>
    </source>
</evidence>
<organism evidence="2">
    <name type="scientific">Malus x robusta</name>
    <dbReference type="NCBI Taxonomy" id="1184610"/>
    <lineage>
        <taxon>Eukaryota</taxon>
        <taxon>Viridiplantae</taxon>
        <taxon>Streptophyta</taxon>
        <taxon>Embryophyta</taxon>
        <taxon>Tracheophyta</taxon>
        <taxon>Spermatophyta</taxon>
        <taxon>Magnoliopsida</taxon>
        <taxon>eudicotyledons</taxon>
        <taxon>Gunneridae</taxon>
        <taxon>Pentapetalae</taxon>
        <taxon>rosids</taxon>
        <taxon>fabids</taxon>
        <taxon>Rosales</taxon>
        <taxon>Rosaceae</taxon>
        <taxon>Amygdaloideae</taxon>
        <taxon>Maleae</taxon>
        <taxon>Malus</taxon>
    </lineage>
</organism>
<protein>
    <submittedName>
        <fullName evidence="2">T2.2 protein</fullName>
    </submittedName>
</protein>
<reference evidence="2" key="1">
    <citation type="journal article" date="2012" name="Tree Genet. Genomes">
        <title>A Candidate Gene for Fire Blight Resistance in Malus . robusta 5 is Coding for a CC-NBS-LRR.</title>
        <authorList>
            <person name="Fahrentrapp J."/>
            <person name="Broggini G.A.L."/>
            <person name="Kellerhals M."/>
            <person name="Peil A."/>
            <person name="Richter K."/>
            <person name="Zini E."/>
            <person name="Gessler C."/>
        </authorList>
    </citation>
    <scope>NUCLEOTIDE SEQUENCE</scope>
</reference>
<gene>
    <name evidence="2" type="primary">T2.2</name>
</gene>
<name>I7K8L7_9ROSA</name>
<sequence>MTYFPDIRWYNPPTEKRANNVSEYMQYKADENLSLMQYHSKEWNSIPDGVFNLNMNSDIQKISERLQEISEQKDQLNLKIDTGALTTRARRNISPSSSQPYGPVIGRDEDKRKIVELLLKQEHRAINFDVVATQTFQPAVWVCVFDNFNLERVTKQILESITSRQCTTEDYNKEAR</sequence>
<dbReference type="AlphaFoldDB" id="I7K8L7"/>
<feature type="coiled-coil region" evidence="1">
    <location>
        <begin position="52"/>
        <end position="79"/>
    </location>
</feature>